<evidence type="ECO:0000256" key="4">
    <source>
        <dbReference type="RuleBase" id="RU367022"/>
    </source>
</evidence>
<comment type="subcellular location">
    <subcellularLocation>
        <location evidence="4">Membrane</location>
        <topology evidence="4">Multi-pass membrane protein</topology>
    </subcellularLocation>
</comment>
<evidence type="ECO:0000313" key="7">
    <source>
        <dbReference type="EMBL" id="ULU09910.1"/>
    </source>
</evidence>
<evidence type="ECO:0000259" key="6">
    <source>
        <dbReference type="Pfam" id="PF05050"/>
    </source>
</evidence>
<dbReference type="PANTHER" id="PTHR22989:SF12">
    <property type="entry name" value="METHYLTRANSFERASE FKBM DOMAIN-CONTAINING PROTEIN"/>
    <property type="match status" value="1"/>
</dbReference>
<feature type="chain" id="PRO_5042287358" description="Copper transport protein" evidence="5">
    <location>
        <begin position="28"/>
        <end position="442"/>
    </location>
</feature>
<evidence type="ECO:0000256" key="1">
    <source>
        <dbReference type="ARBA" id="ARBA00022692"/>
    </source>
</evidence>
<sequence length="442" mass="51828">MNSIIFKYSFLCFSIFLFIILLHHSDTISQTVLSLTHPIPIYYSTWHKCVQRQLLNTNETPETFWKNFVKRSRECDKSSNIWENMRVIALKNQDEMKYAVLPVKKSSNNVFVTLGIGQDITAEEAFQKEMTKINQNVTFYGADPIVEGNSEKYSTIGKFFPFAIGAEAGFSIASVLQDGDYKDVSVVHVDIYYFLSQVLKENKIDYLWMDTEFAEYELFNIFYKNEKLSRMDIAFCQMSLEVHNPSLEQKKKFKDFIEKLIEENVYGFFFAEDVSHIRLWLFNFGTVFKFSVCINRAHFFAMNMTTMAPIGRKHPKMWQWYHIELNDVILFQEWKVQDSGTMIWSCFVVGFAGILLEFLKYSGWAVSEKILPAEKRTKYGGILVPSDSRFWTNHIIQSFYHFWQTLLAFLLMNIYMTFNIYICLSVCLGLAIGHFFFGSRVH</sequence>
<comment type="similarity">
    <text evidence="4">Belongs to the copper transporter (Ctr) (TC 1.A.56) family. SLC31A subfamily.</text>
</comment>
<dbReference type="AlphaFoldDB" id="A0AAE9DQD6"/>
<keyword evidence="5" id="KW-0732">Signal</keyword>
<evidence type="ECO:0000256" key="5">
    <source>
        <dbReference type="SAM" id="SignalP"/>
    </source>
</evidence>
<proteinExistence type="inferred from homology"/>
<dbReference type="PANTHER" id="PTHR22989">
    <property type="entry name" value="UNCHARACTERIZED DUF13 C.ELEGANS"/>
    <property type="match status" value="1"/>
</dbReference>
<keyword evidence="4" id="KW-0187">Copper transport</keyword>
<evidence type="ECO:0000313" key="8">
    <source>
        <dbReference type="Proteomes" id="UP000827892"/>
    </source>
</evidence>
<keyword evidence="4" id="KW-0813">Transport</keyword>
<keyword evidence="1 4" id="KW-0812">Transmembrane</keyword>
<protein>
    <recommendedName>
        <fullName evidence="4">Copper transport protein</fullName>
    </recommendedName>
</protein>
<feature type="transmembrane region" description="Helical" evidence="4">
    <location>
        <begin position="418"/>
        <end position="437"/>
    </location>
</feature>
<gene>
    <name evidence="7" type="ORF">L3Y34_014342</name>
</gene>
<keyword evidence="2 4" id="KW-1133">Transmembrane helix</keyword>
<dbReference type="Pfam" id="PF04145">
    <property type="entry name" value="Ctr"/>
    <property type="match status" value="1"/>
</dbReference>
<keyword evidence="3 4" id="KW-0472">Membrane</keyword>
<dbReference type="InterPro" id="IPR007274">
    <property type="entry name" value="Cop_transporter"/>
</dbReference>
<feature type="domain" description="Methyltransferase FkbM" evidence="6">
    <location>
        <begin position="93"/>
        <end position="272"/>
    </location>
</feature>
<dbReference type="InterPro" id="IPR006342">
    <property type="entry name" value="FkbM_mtfrase"/>
</dbReference>
<evidence type="ECO:0000256" key="3">
    <source>
        <dbReference type="ARBA" id="ARBA00023136"/>
    </source>
</evidence>
<organism evidence="7 8">
    <name type="scientific">Caenorhabditis briggsae</name>
    <dbReference type="NCBI Taxonomy" id="6238"/>
    <lineage>
        <taxon>Eukaryota</taxon>
        <taxon>Metazoa</taxon>
        <taxon>Ecdysozoa</taxon>
        <taxon>Nematoda</taxon>
        <taxon>Chromadorea</taxon>
        <taxon>Rhabditida</taxon>
        <taxon>Rhabditina</taxon>
        <taxon>Rhabditomorpha</taxon>
        <taxon>Rhabditoidea</taxon>
        <taxon>Rhabditidae</taxon>
        <taxon>Peloderinae</taxon>
        <taxon>Caenorhabditis</taxon>
    </lineage>
</organism>
<accession>A0AAE9DQD6</accession>
<reference evidence="7 8" key="1">
    <citation type="submission" date="2022-05" db="EMBL/GenBank/DDBJ databases">
        <title>Chromosome-level reference genomes for two strains of Caenorhabditis briggsae: an improved platform for comparative genomics.</title>
        <authorList>
            <person name="Stevens L."/>
            <person name="Andersen E.C."/>
        </authorList>
    </citation>
    <scope>NUCLEOTIDE SEQUENCE [LARGE SCALE GENOMIC DNA]</scope>
    <source>
        <strain evidence="7">QX1410_ONT</strain>
        <tissue evidence="7">Whole-organism</tissue>
    </source>
</reference>
<dbReference type="GO" id="GO:0005375">
    <property type="term" value="F:copper ion transmembrane transporter activity"/>
    <property type="evidence" value="ECO:0007669"/>
    <property type="project" value="UniProtKB-UniRule"/>
</dbReference>
<evidence type="ECO:0000256" key="2">
    <source>
        <dbReference type="ARBA" id="ARBA00022989"/>
    </source>
</evidence>
<feature type="signal peptide" evidence="5">
    <location>
        <begin position="1"/>
        <end position="27"/>
    </location>
</feature>
<dbReference type="Pfam" id="PF05050">
    <property type="entry name" value="Methyltransf_21"/>
    <property type="match status" value="1"/>
</dbReference>
<dbReference type="EMBL" id="CP090891">
    <property type="protein sequence ID" value="ULU09910.1"/>
    <property type="molecule type" value="Genomic_DNA"/>
</dbReference>
<name>A0AAE9DQD6_CAEBR</name>
<keyword evidence="4" id="KW-0186">Copper</keyword>
<keyword evidence="4" id="KW-0406">Ion transport</keyword>
<dbReference type="GO" id="GO:0016020">
    <property type="term" value="C:membrane"/>
    <property type="evidence" value="ECO:0007669"/>
    <property type="project" value="UniProtKB-SubCell"/>
</dbReference>
<dbReference type="Proteomes" id="UP000827892">
    <property type="component" value="Chromosome I"/>
</dbReference>